<dbReference type="PANTHER" id="PTHR45848">
    <property type="entry name" value="DUAL SPECIFICITY PROTEIN PHOSPHATASE 12 FAMILY MEMBER"/>
    <property type="match status" value="1"/>
</dbReference>
<evidence type="ECO:0000259" key="11">
    <source>
        <dbReference type="PROSITE" id="PS50054"/>
    </source>
</evidence>
<dbReference type="InterPro" id="IPR000340">
    <property type="entry name" value="Dual-sp_phosphatase_cat-dom"/>
</dbReference>
<comment type="subcellular location">
    <subcellularLocation>
        <location evidence="2">Cytoplasm</location>
    </subcellularLocation>
    <subcellularLocation>
        <location evidence="1">Nucleus</location>
    </subcellularLocation>
</comment>
<evidence type="ECO:0000256" key="4">
    <source>
        <dbReference type="ARBA" id="ARBA00022490"/>
    </source>
</evidence>
<dbReference type="GO" id="GO:0004722">
    <property type="term" value="F:protein serine/threonine phosphatase activity"/>
    <property type="evidence" value="ECO:0007669"/>
    <property type="project" value="UniProtKB-EC"/>
</dbReference>
<dbReference type="InterPro" id="IPR000387">
    <property type="entry name" value="Tyr_Pase_dom"/>
</dbReference>
<dbReference type="FunFam" id="3.90.190.10:FF:000056">
    <property type="entry name" value="Dual specificity phosphatase 12"/>
    <property type="match status" value="1"/>
</dbReference>
<comment type="caution">
    <text evidence="14">The sequence shown here is derived from an EMBL/GenBank/DDBJ whole genome shotgun (WGS) entry which is preliminary data.</text>
</comment>
<evidence type="ECO:0008006" key="16">
    <source>
        <dbReference type="Google" id="ProtNLM"/>
    </source>
</evidence>
<dbReference type="SUPFAM" id="SSF52799">
    <property type="entry name" value="(Phosphotyrosine protein) phosphatases II"/>
    <property type="match status" value="1"/>
</dbReference>
<name>A0A8S2GQ89_9BILA</name>
<organism evidence="14 15">
    <name type="scientific">Didymodactylos carnosus</name>
    <dbReference type="NCBI Taxonomy" id="1234261"/>
    <lineage>
        <taxon>Eukaryota</taxon>
        <taxon>Metazoa</taxon>
        <taxon>Spiralia</taxon>
        <taxon>Gnathifera</taxon>
        <taxon>Rotifera</taxon>
        <taxon>Eurotatoria</taxon>
        <taxon>Bdelloidea</taxon>
        <taxon>Philodinida</taxon>
        <taxon>Philodinidae</taxon>
        <taxon>Didymodactylos</taxon>
    </lineage>
</organism>
<dbReference type="GO" id="GO:0008138">
    <property type="term" value="F:protein tyrosine/serine/threonine phosphatase activity"/>
    <property type="evidence" value="ECO:0007669"/>
    <property type="project" value="TreeGrafter"/>
</dbReference>
<keyword evidence="4" id="KW-0963">Cytoplasm</keyword>
<dbReference type="GO" id="GO:0004725">
    <property type="term" value="F:protein tyrosine phosphatase activity"/>
    <property type="evidence" value="ECO:0007669"/>
    <property type="project" value="UniProtKB-EC"/>
</dbReference>
<dbReference type="EMBL" id="CAJOBA010000641">
    <property type="protein sequence ID" value="CAF3546758.1"/>
    <property type="molecule type" value="Genomic_DNA"/>
</dbReference>
<evidence type="ECO:0000256" key="10">
    <source>
        <dbReference type="ARBA" id="ARBA00051722"/>
    </source>
</evidence>
<dbReference type="GO" id="GO:0005634">
    <property type="term" value="C:nucleus"/>
    <property type="evidence" value="ECO:0007669"/>
    <property type="project" value="UniProtKB-SubCell"/>
</dbReference>
<evidence type="ECO:0000256" key="1">
    <source>
        <dbReference type="ARBA" id="ARBA00004123"/>
    </source>
</evidence>
<dbReference type="PANTHER" id="PTHR45848:SF4">
    <property type="entry name" value="DUAL SPECIFICITY PROTEIN PHOSPHATASE 12"/>
    <property type="match status" value="1"/>
</dbReference>
<comment type="similarity">
    <text evidence="3">Belongs to the protein-tyrosine phosphatase family. Non-receptor class dual specificity subfamily.</text>
</comment>
<accession>A0A8S2GQ89</accession>
<dbReference type="PROSITE" id="PS50056">
    <property type="entry name" value="TYR_PHOSPHATASE_2"/>
    <property type="match status" value="1"/>
</dbReference>
<evidence type="ECO:0000256" key="2">
    <source>
        <dbReference type="ARBA" id="ARBA00004496"/>
    </source>
</evidence>
<gene>
    <name evidence="13" type="ORF">OVA965_LOCUS2841</name>
    <name evidence="14" type="ORF">TMI583_LOCUS2840</name>
</gene>
<dbReference type="Proteomes" id="UP000682733">
    <property type="component" value="Unassembled WGS sequence"/>
</dbReference>
<evidence type="ECO:0000313" key="15">
    <source>
        <dbReference type="Proteomes" id="UP000682733"/>
    </source>
</evidence>
<evidence type="ECO:0000259" key="12">
    <source>
        <dbReference type="PROSITE" id="PS50056"/>
    </source>
</evidence>
<comment type="catalytic activity">
    <reaction evidence="8">
        <text>O-phospho-L-seryl-[protein] + H2O = L-seryl-[protein] + phosphate</text>
        <dbReference type="Rhea" id="RHEA:20629"/>
        <dbReference type="Rhea" id="RHEA-COMP:9863"/>
        <dbReference type="Rhea" id="RHEA-COMP:11604"/>
        <dbReference type="ChEBI" id="CHEBI:15377"/>
        <dbReference type="ChEBI" id="CHEBI:29999"/>
        <dbReference type="ChEBI" id="CHEBI:43474"/>
        <dbReference type="ChEBI" id="CHEBI:83421"/>
        <dbReference type="EC" id="3.1.3.16"/>
    </reaction>
</comment>
<evidence type="ECO:0000313" key="13">
    <source>
        <dbReference type="EMBL" id="CAF0766425.1"/>
    </source>
</evidence>
<evidence type="ECO:0000256" key="5">
    <source>
        <dbReference type="ARBA" id="ARBA00022801"/>
    </source>
</evidence>
<comment type="catalytic activity">
    <reaction evidence="9">
        <text>O-phospho-L-threonyl-[protein] + H2O = L-threonyl-[protein] + phosphate</text>
        <dbReference type="Rhea" id="RHEA:47004"/>
        <dbReference type="Rhea" id="RHEA-COMP:11060"/>
        <dbReference type="Rhea" id="RHEA-COMP:11605"/>
        <dbReference type="ChEBI" id="CHEBI:15377"/>
        <dbReference type="ChEBI" id="CHEBI:30013"/>
        <dbReference type="ChEBI" id="CHEBI:43474"/>
        <dbReference type="ChEBI" id="CHEBI:61977"/>
        <dbReference type="EC" id="3.1.3.16"/>
    </reaction>
</comment>
<proteinExistence type="inferred from homology"/>
<dbReference type="SMART" id="SM00195">
    <property type="entry name" value="DSPc"/>
    <property type="match status" value="1"/>
</dbReference>
<dbReference type="Pfam" id="PF00782">
    <property type="entry name" value="DSPc"/>
    <property type="match status" value="1"/>
</dbReference>
<comment type="catalytic activity">
    <reaction evidence="10">
        <text>O-phospho-L-tyrosyl-[protein] + H2O = L-tyrosyl-[protein] + phosphate</text>
        <dbReference type="Rhea" id="RHEA:10684"/>
        <dbReference type="Rhea" id="RHEA-COMP:10136"/>
        <dbReference type="Rhea" id="RHEA-COMP:20101"/>
        <dbReference type="ChEBI" id="CHEBI:15377"/>
        <dbReference type="ChEBI" id="CHEBI:43474"/>
        <dbReference type="ChEBI" id="CHEBI:46858"/>
        <dbReference type="ChEBI" id="CHEBI:61978"/>
        <dbReference type="EC" id="3.1.3.48"/>
    </reaction>
</comment>
<dbReference type="GO" id="GO:0005737">
    <property type="term" value="C:cytoplasm"/>
    <property type="evidence" value="ECO:0007669"/>
    <property type="project" value="UniProtKB-SubCell"/>
</dbReference>
<dbReference type="EMBL" id="CAJNOK010000641">
    <property type="protein sequence ID" value="CAF0766425.1"/>
    <property type="molecule type" value="Genomic_DNA"/>
</dbReference>
<dbReference type="Gene3D" id="3.90.190.10">
    <property type="entry name" value="Protein tyrosine phosphatase superfamily"/>
    <property type="match status" value="1"/>
</dbReference>
<evidence type="ECO:0000256" key="9">
    <source>
        <dbReference type="ARBA" id="ARBA00048336"/>
    </source>
</evidence>
<reference evidence="14" key="1">
    <citation type="submission" date="2021-02" db="EMBL/GenBank/DDBJ databases">
        <authorList>
            <person name="Nowell W R."/>
        </authorList>
    </citation>
    <scope>NUCLEOTIDE SEQUENCE</scope>
</reference>
<evidence type="ECO:0000256" key="6">
    <source>
        <dbReference type="ARBA" id="ARBA00022912"/>
    </source>
</evidence>
<feature type="domain" description="Tyrosine-protein phosphatase" evidence="11">
    <location>
        <begin position="3"/>
        <end position="145"/>
    </location>
</feature>
<dbReference type="CDD" id="cd14498">
    <property type="entry name" value="DSP"/>
    <property type="match status" value="1"/>
</dbReference>
<dbReference type="AlphaFoldDB" id="A0A8S2GQ89"/>
<evidence type="ECO:0000256" key="7">
    <source>
        <dbReference type="ARBA" id="ARBA00023242"/>
    </source>
</evidence>
<evidence type="ECO:0000256" key="3">
    <source>
        <dbReference type="ARBA" id="ARBA00008601"/>
    </source>
</evidence>
<dbReference type="PROSITE" id="PS50054">
    <property type="entry name" value="TYR_PHOSPHATASE_DUAL"/>
    <property type="match status" value="1"/>
</dbReference>
<dbReference type="Proteomes" id="UP000677228">
    <property type="component" value="Unassembled WGS sequence"/>
</dbReference>
<protein>
    <recommendedName>
        <fullName evidence="16">Protein-tyrosine-phosphatase</fullName>
    </recommendedName>
</protein>
<keyword evidence="5" id="KW-0378">Hydrolase</keyword>
<feature type="domain" description="Tyrosine specific protein phosphatases" evidence="12">
    <location>
        <begin position="66"/>
        <end position="123"/>
    </location>
</feature>
<dbReference type="InterPro" id="IPR016130">
    <property type="entry name" value="Tyr_Pase_AS"/>
</dbReference>
<keyword evidence="6" id="KW-0904">Protein phosphatase</keyword>
<dbReference type="PROSITE" id="PS00383">
    <property type="entry name" value="TYR_PHOSPHATASE_1"/>
    <property type="match status" value="1"/>
</dbReference>
<dbReference type="InterPro" id="IPR029021">
    <property type="entry name" value="Prot-tyrosine_phosphatase-like"/>
</dbReference>
<sequence>MFSAALIDDKVWLGDILSSKNKSALDALNITHILSVLGWKPKYDKIDKRIRKYVIAADDDTTDLLPEFEPCYEFIDQAVKNNCNVLIHCQAGISRSATIAASYLMKKYDLTFADALKRLQSKRGCVSPNSGFQRQLHLYHQMNYKFDNNHHLYKEFRSGCLDFIVACAGYDGGPLPVMNNSSEDNMTPHEAIISDKQNSAIDEIHLKSL</sequence>
<keyword evidence="7" id="KW-0539">Nucleus</keyword>
<dbReference type="InterPro" id="IPR020422">
    <property type="entry name" value="TYR_PHOSPHATASE_DUAL_dom"/>
</dbReference>
<evidence type="ECO:0000256" key="8">
    <source>
        <dbReference type="ARBA" id="ARBA00047761"/>
    </source>
</evidence>
<evidence type="ECO:0000313" key="14">
    <source>
        <dbReference type="EMBL" id="CAF3546758.1"/>
    </source>
</evidence>